<feature type="region of interest" description="Disordered" evidence="1">
    <location>
        <begin position="191"/>
        <end position="420"/>
    </location>
</feature>
<feature type="compositionally biased region" description="Polar residues" evidence="1">
    <location>
        <begin position="316"/>
        <end position="344"/>
    </location>
</feature>
<dbReference type="AlphaFoldDB" id="A0A9W8MP17"/>
<evidence type="ECO:0000313" key="3">
    <source>
        <dbReference type="Proteomes" id="UP001148786"/>
    </source>
</evidence>
<proteinExistence type="predicted"/>
<organism evidence="2 3">
    <name type="scientific">Agrocybe chaxingu</name>
    <dbReference type="NCBI Taxonomy" id="84603"/>
    <lineage>
        <taxon>Eukaryota</taxon>
        <taxon>Fungi</taxon>
        <taxon>Dikarya</taxon>
        <taxon>Basidiomycota</taxon>
        <taxon>Agaricomycotina</taxon>
        <taxon>Agaricomycetes</taxon>
        <taxon>Agaricomycetidae</taxon>
        <taxon>Agaricales</taxon>
        <taxon>Agaricineae</taxon>
        <taxon>Strophariaceae</taxon>
        <taxon>Agrocybe</taxon>
    </lineage>
</organism>
<sequence>MQSEPPPSFYPYLCQRYQSLIWSCLDADLTQTAVFHAERYFAMDRSNHESRHLYATSLFREGQTYSALSLVNGAQDEQCTGCMEIKARCCKALGRHGQAREVLDRILSDAHYVSSASSSSRISRPFPEEAALRCRSGTAALKGNLTEKATTSFREALKLNPFLMEAFEGLCALGQAPEIDEILAPRPAPVKRVPPEDAQSKPTATGAGFFTPDTGGSGNLFRGWKPEIAQPQPFRMAPPPGPRDSIATNDSSFYPAENSFLAGSRPLSSADESGPVTKRLRSTASQPEGLKSKPSKTSLDDPSKKARARPALSFANIFSSAGRRSQQTTSSRTNAALGKSNTLPSVPPAPTRRSSRLQSGTVAKPKLRNERRKIPAHTRTRSIESEKDEESTLGGEVAYSTSPPSAALSPRLPKKSTRMP</sequence>
<evidence type="ECO:0000313" key="2">
    <source>
        <dbReference type="EMBL" id="KAJ3497688.1"/>
    </source>
</evidence>
<name>A0A9W8MP17_9AGAR</name>
<dbReference type="InterPro" id="IPR011990">
    <property type="entry name" value="TPR-like_helical_dom_sf"/>
</dbReference>
<protein>
    <submittedName>
        <fullName evidence="2">Uncharacterized protein</fullName>
    </submittedName>
</protein>
<keyword evidence="3" id="KW-1185">Reference proteome</keyword>
<comment type="caution">
    <text evidence="2">The sequence shown here is derived from an EMBL/GenBank/DDBJ whole genome shotgun (WGS) entry which is preliminary data.</text>
</comment>
<feature type="compositionally biased region" description="Basic residues" evidence="1">
    <location>
        <begin position="365"/>
        <end position="380"/>
    </location>
</feature>
<dbReference type="Gene3D" id="1.25.40.10">
    <property type="entry name" value="Tetratricopeptide repeat domain"/>
    <property type="match status" value="1"/>
</dbReference>
<dbReference type="Pfam" id="PF12895">
    <property type="entry name" value="ANAPC3"/>
    <property type="match status" value="1"/>
</dbReference>
<dbReference type="OrthoDB" id="10248520at2759"/>
<gene>
    <name evidence="2" type="ORF">NLJ89_g10317</name>
</gene>
<accession>A0A9W8MP17</accession>
<dbReference type="EMBL" id="JANKHO010001846">
    <property type="protein sequence ID" value="KAJ3497688.1"/>
    <property type="molecule type" value="Genomic_DNA"/>
</dbReference>
<feature type="compositionally biased region" description="Low complexity" evidence="1">
    <location>
        <begin position="400"/>
        <end position="411"/>
    </location>
</feature>
<dbReference type="SUPFAM" id="SSF48452">
    <property type="entry name" value="TPR-like"/>
    <property type="match status" value="1"/>
</dbReference>
<reference evidence="2" key="1">
    <citation type="submission" date="2022-07" db="EMBL/GenBank/DDBJ databases">
        <title>Genome Sequence of Agrocybe chaxingu.</title>
        <authorList>
            <person name="Buettner E."/>
        </authorList>
    </citation>
    <scope>NUCLEOTIDE SEQUENCE</scope>
    <source>
        <strain evidence="2">MP-N11</strain>
    </source>
</reference>
<dbReference type="Proteomes" id="UP001148786">
    <property type="component" value="Unassembled WGS sequence"/>
</dbReference>
<evidence type="ECO:0000256" key="1">
    <source>
        <dbReference type="SAM" id="MobiDB-lite"/>
    </source>
</evidence>